<reference evidence="3" key="1">
    <citation type="submission" date="2017-02" db="EMBL/GenBank/DDBJ databases">
        <authorList>
            <person name="Tafer H."/>
            <person name="Lopandic K."/>
        </authorList>
    </citation>
    <scope>NUCLEOTIDE SEQUENCE [LARGE SCALE GENOMIC DNA]</scope>
    <source>
        <strain evidence="3">CBS 366.77</strain>
    </source>
</reference>
<proteinExistence type="predicted"/>
<accession>A0A3A2Z0Z6</accession>
<keyword evidence="3" id="KW-1185">Reference proteome</keyword>
<feature type="non-terminal residue" evidence="2">
    <location>
        <position position="58"/>
    </location>
</feature>
<evidence type="ECO:0000313" key="3">
    <source>
        <dbReference type="Proteomes" id="UP000266188"/>
    </source>
</evidence>
<name>A0A3A2Z0Z6_9EURO</name>
<evidence type="ECO:0000256" key="1">
    <source>
        <dbReference type="SAM" id="MobiDB-lite"/>
    </source>
</evidence>
<dbReference type="EMBL" id="MVGC01003932">
    <property type="protein sequence ID" value="RJE16556.1"/>
    <property type="molecule type" value="Genomic_DNA"/>
</dbReference>
<sequence length="58" mass="6410">MEEATSRRLGDHGLDSHNPVGRTLGDHSLGLVVLVDLAAKEQHPQSADVPRDENRRQQ</sequence>
<dbReference type="AlphaFoldDB" id="A0A3A2Z0Z6"/>
<gene>
    <name evidence="2" type="ORF">PHISCL_11107</name>
</gene>
<organism evidence="2 3">
    <name type="scientific">Aspergillus sclerotialis</name>
    <dbReference type="NCBI Taxonomy" id="2070753"/>
    <lineage>
        <taxon>Eukaryota</taxon>
        <taxon>Fungi</taxon>
        <taxon>Dikarya</taxon>
        <taxon>Ascomycota</taxon>
        <taxon>Pezizomycotina</taxon>
        <taxon>Eurotiomycetes</taxon>
        <taxon>Eurotiomycetidae</taxon>
        <taxon>Eurotiales</taxon>
        <taxon>Aspergillaceae</taxon>
        <taxon>Aspergillus</taxon>
        <taxon>Aspergillus subgen. Polypaecilum</taxon>
    </lineage>
</organism>
<dbReference type="Proteomes" id="UP000266188">
    <property type="component" value="Unassembled WGS sequence"/>
</dbReference>
<evidence type="ECO:0000313" key="2">
    <source>
        <dbReference type="EMBL" id="RJE16556.1"/>
    </source>
</evidence>
<comment type="caution">
    <text evidence="2">The sequence shown here is derived from an EMBL/GenBank/DDBJ whole genome shotgun (WGS) entry which is preliminary data.</text>
</comment>
<protein>
    <submittedName>
        <fullName evidence="2">Uncharacterized protein</fullName>
    </submittedName>
</protein>
<feature type="region of interest" description="Disordered" evidence="1">
    <location>
        <begin position="1"/>
        <end position="25"/>
    </location>
</feature>
<feature type="compositionally biased region" description="Basic and acidic residues" evidence="1">
    <location>
        <begin position="1"/>
        <end position="15"/>
    </location>
</feature>